<proteinExistence type="predicted"/>
<evidence type="ECO:0000313" key="3">
    <source>
        <dbReference type="Proteomes" id="UP001175228"/>
    </source>
</evidence>
<dbReference type="EMBL" id="JAUEPU010000015">
    <property type="protein sequence ID" value="KAK0496423.1"/>
    <property type="molecule type" value="Genomic_DNA"/>
</dbReference>
<evidence type="ECO:0000256" key="1">
    <source>
        <dbReference type="SAM" id="MobiDB-lite"/>
    </source>
</evidence>
<feature type="region of interest" description="Disordered" evidence="1">
    <location>
        <begin position="182"/>
        <end position="201"/>
    </location>
</feature>
<reference evidence="2" key="1">
    <citation type="submission" date="2023-06" db="EMBL/GenBank/DDBJ databases">
        <authorList>
            <consortium name="Lawrence Berkeley National Laboratory"/>
            <person name="Ahrendt S."/>
            <person name="Sahu N."/>
            <person name="Indic B."/>
            <person name="Wong-Bajracharya J."/>
            <person name="Merenyi Z."/>
            <person name="Ke H.-M."/>
            <person name="Monk M."/>
            <person name="Kocsube S."/>
            <person name="Drula E."/>
            <person name="Lipzen A."/>
            <person name="Balint B."/>
            <person name="Henrissat B."/>
            <person name="Andreopoulos B."/>
            <person name="Martin F.M."/>
            <person name="Harder C.B."/>
            <person name="Rigling D."/>
            <person name="Ford K.L."/>
            <person name="Foster G.D."/>
            <person name="Pangilinan J."/>
            <person name="Papanicolaou A."/>
            <person name="Barry K."/>
            <person name="LaButti K."/>
            <person name="Viragh M."/>
            <person name="Koriabine M."/>
            <person name="Yan M."/>
            <person name="Riley R."/>
            <person name="Champramary S."/>
            <person name="Plett K.L."/>
            <person name="Tsai I.J."/>
            <person name="Slot J."/>
            <person name="Sipos G."/>
            <person name="Plett J."/>
            <person name="Nagy L.G."/>
            <person name="Grigoriev I.V."/>
        </authorList>
    </citation>
    <scope>NUCLEOTIDE SEQUENCE</scope>
    <source>
        <strain evidence="2">HWK02</strain>
    </source>
</reference>
<keyword evidence="3" id="KW-1185">Reference proteome</keyword>
<comment type="caution">
    <text evidence="2">The sequence shown here is derived from an EMBL/GenBank/DDBJ whole genome shotgun (WGS) entry which is preliminary data.</text>
</comment>
<dbReference type="Proteomes" id="UP001175228">
    <property type="component" value="Unassembled WGS sequence"/>
</dbReference>
<accession>A0AA39UP48</accession>
<protein>
    <submittedName>
        <fullName evidence="2">Uncharacterized protein</fullName>
    </submittedName>
</protein>
<dbReference type="AlphaFoldDB" id="A0AA39UP48"/>
<name>A0AA39UP48_9AGAR</name>
<sequence>MLKMCHIRGVVIELESVDIQVAMTELRELYVGELNVLDFFTASKLQSLAIADNYLAVKYSPTMSRRSVPRIARFLRRSRCQLQSLNMHMKIFQSESSALISGVLSSDACSTISHLTFKLGSQLKKVSNTLDSSWVLPNLRHLVISMEHHYFGTGKTKRLVDMVRSRRDTTLLKSIKVQLGHSYHHHRGSDEDEDEGEDMDRTETDMEVGIRALAGEKFEVQVEKCDLVDKAVQSLFWDGEIFRCY</sequence>
<organism evidence="2 3">
    <name type="scientific">Armillaria luteobubalina</name>
    <dbReference type="NCBI Taxonomy" id="153913"/>
    <lineage>
        <taxon>Eukaryota</taxon>
        <taxon>Fungi</taxon>
        <taxon>Dikarya</taxon>
        <taxon>Basidiomycota</taxon>
        <taxon>Agaricomycotina</taxon>
        <taxon>Agaricomycetes</taxon>
        <taxon>Agaricomycetidae</taxon>
        <taxon>Agaricales</taxon>
        <taxon>Marasmiineae</taxon>
        <taxon>Physalacriaceae</taxon>
        <taxon>Armillaria</taxon>
    </lineage>
</organism>
<gene>
    <name evidence="2" type="ORF">EDD18DRAFT_1166438</name>
</gene>
<evidence type="ECO:0000313" key="2">
    <source>
        <dbReference type="EMBL" id="KAK0496423.1"/>
    </source>
</evidence>